<reference evidence="6 7" key="1">
    <citation type="submission" date="2023-07" db="EMBL/GenBank/DDBJ databases">
        <title>Sorghum-associated microbial communities from plants grown in Nebraska, USA.</title>
        <authorList>
            <person name="Schachtman D."/>
        </authorList>
    </citation>
    <scope>NUCLEOTIDE SEQUENCE [LARGE SCALE GENOMIC DNA]</scope>
    <source>
        <strain evidence="6 7">BE313</strain>
    </source>
</reference>
<proteinExistence type="inferred from homology"/>
<keyword evidence="2" id="KW-0285">Flavoprotein</keyword>
<gene>
    <name evidence="6" type="ORF">J2X19_004054</name>
</gene>
<dbReference type="InterPro" id="IPR005025">
    <property type="entry name" value="FMN_Rdtase-like_dom"/>
</dbReference>
<dbReference type="Proteomes" id="UP001180487">
    <property type="component" value="Unassembled WGS sequence"/>
</dbReference>
<name>A0ABU2CDE9_9BURK</name>
<evidence type="ECO:0000256" key="2">
    <source>
        <dbReference type="ARBA" id="ARBA00022630"/>
    </source>
</evidence>
<organism evidence="6 7">
    <name type="scientific">Rhodoferax ferrireducens</name>
    <dbReference type="NCBI Taxonomy" id="192843"/>
    <lineage>
        <taxon>Bacteria</taxon>
        <taxon>Pseudomonadati</taxon>
        <taxon>Pseudomonadota</taxon>
        <taxon>Betaproteobacteria</taxon>
        <taxon>Burkholderiales</taxon>
        <taxon>Comamonadaceae</taxon>
        <taxon>Rhodoferax</taxon>
    </lineage>
</organism>
<dbReference type="RefSeq" id="WP_310375951.1">
    <property type="nucleotide sequence ID" value="NZ_JAVDXT010000004.1"/>
</dbReference>
<dbReference type="PANTHER" id="PTHR43408:SF2">
    <property type="entry name" value="FMN REDUCTASE (NADPH)"/>
    <property type="match status" value="1"/>
</dbReference>
<keyword evidence="3" id="KW-0288">FMN</keyword>
<dbReference type="PANTHER" id="PTHR43408">
    <property type="entry name" value="FMN REDUCTASE (NADPH)"/>
    <property type="match status" value="1"/>
</dbReference>
<evidence type="ECO:0000256" key="4">
    <source>
        <dbReference type="ARBA" id="ARBA00023002"/>
    </source>
</evidence>
<evidence type="ECO:0000313" key="7">
    <source>
        <dbReference type="Proteomes" id="UP001180487"/>
    </source>
</evidence>
<dbReference type="EC" id="1.5.1.38" evidence="6"/>
<feature type="domain" description="NADPH-dependent FMN reductase-like" evidence="5">
    <location>
        <begin position="6"/>
        <end position="150"/>
    </location>
</feature>
<keyword evidence="4 6" id="KW-0560">Oxidoreductase</keyword>
<dbReference type="SUPFAM" id="SSF52218">
    <property type="entry name" value="Flavoproteins"/>
    <property type="match status" value="1"/>
</dbReference>
<dbReference type="Gene3D" id="3.40.50.360">
    <property type="match status" value="1"/>
</dbReference>
<evidence type="ECO:0000256" key="1">
    <source>
        <dbReference type="ARBA" id="ARBA00005990"/>
    </source>
</evidence>
<accession>A0ABU2CDE9</accession>
<comment type="similarity">
    <text evidence="1">Belongs to the SsuE family.</text>
</comment>
<evidence type="ECO:0000259" key="5">
    <source>
        <dbReference type="Pfam" id="PF03358"/>
    </source>
</evidence>
<dbReference type="GO" id="GO:0052873">
    <property type="term" value="F:FMN reductase (NADPH) activity"/>
    <property type="evidence" value="ECO:0007669"/>
    <property type="project" value="UniProtKB-EC"/>
</dbReference>
<dbReference type="InterPro" id="IPR019912">
    <property type="entry name" value="FMN_Rdtase_MsuE-like"/>
</dbReference>
<evidence type="ECO:0000313" key="6">
    <source>
        <dbReference type="EMBL" id="MDR7379360.1"/>
    </source>
</evidence>
<keyword evidence="7" id="KW-1185">Reference proteome</keyword>
<protein>
    <submittedName>
        <fullName evidence="6">FMN reductase</fullName>
        <ecNumber evidence="6">1.5.1.38</ecNumber>
    </submittedName>
</protein>
<dbReference type="EMBL" id="JAVDXT010000004">
    <property type="protein sequence ID" value="MDR7379360.1"/>
    <property type="molecule type" value="Genomic_DNA"/>
</dbReference>
<dbReference type="NCBIfam" id="TIGR03566">
    <property type="entry name" value="FMN_reduc_MsuE"/>
    <property type="match status" value="1"/>
</dbReference>
<dbReference type="Pfam" id="PF03358">
    <property type="entry name" value="FMN_red"/>
    <property type="match status" value="1"/>
</dbReference>
<dbReference type="InterPro" id="IPR029039">
    <property type="entry name" value="Flavoprotein-like_sf"/>
</dbReference>
<evidence type="ECO:0000256" key="3">
    <source>
        <dbReference type="ARBA" id="ARBA00022643"/>
    </source>
</evidence>
<sequence length="195" mass="20980">MVKKLKVVAVSGGLQRPSRTLVLVQELLAALGDALPIDVHLIELGNIGPQFAGALYRSQLPAHVEAEVAAIESADLLIVASPVYRGSYTGLFKHLFDFVHHEALTDVPVLLAATGGSDRHALVIDHQLRPLFSFFQSRTLPIGVYATEKDFEGYEISSPALRDRIALAIARAVPQLSHRATLDEVTATAQEAVAA</sequence>
<dbReference type="InterPro" id="IPR051814">
    <property type="entry name" value="NAD(P)H-dep_FMN_reductase"/>
</dbReference>
<comment type="caution">
    <text evidence="6">The sequence shown here is derived from an EMBL/GenBank/DDBJ whole genome shotgun (WGS) entry which is preliminary data.</text>
</comment>